<keyword evidence="2" id="KW-1185">Reference proteome</keyword>
<proteinExistence type="predicted"/>
<accession>A0A2V3IL37</accession>
<organism evidence="1 2">
    <name type="scientific">Gracilariopsis chorda</name>
    <dbReference type="NCBI Taxonomy" id="448386"/>
    <lineage>
        <taxon>Eukaryota</taxon>
        <taxon>Rhodophyta</taxon>
        <taxon>Florideophyceae</taxon>
        <taxon>Rhodymeniophycidae</taxon>
        <taxon>Gracilariales</taxon>
        <taxon>Gracilariaceae</taxon>
        <taxon>Gracilariopsis</taxon>
    </lineage>
</organism>
<evidence type="ECO:0000313" key="1">
    <source>
        <dbReference type="EMBL" id="PXF42767.1"/>
    </source>
</evidence>
<sequence>MVRPFEEHGYHVMVCTVGLGATRRHNALPDVLFAALKQSPLCLHVTREWTLPSQQHLPEVPQQRMYLLIDDVRFYERQVGLDITLVSPQNDLFLTYASMEAAGAARRA</sequence>
<comment type="caution">
    <text evidence="1">The sequence shown here is derived from an EMBL/GenBank/DDBJ whole genome shotgun (WGS) entry which is preliminary data.</text>
</comment>
<evidence type="ECO:0000313" key="2">
    <source>
        <dbReference type="Proteomes" id="UP000247409"/>
    </source>
</evidence>
<gene>
    <name evidence="1" type="ORF">BWQ96_07474</name>
</gene>
<dbReference type="AlphaFoldDB" id="A0A2V3IL37"/>
<dbReference type="EMBL" id="NBIV01000150">
    <property type="protein sequence ID" value="PXF42767.1"/>
    <property type="molecule type" value="Genomic_DNA"/>
</dbReference>
<name>A0A2V3IL37_9FLOR</name>
<protein>
    <submittedName>
        <fullName evidence="1">Uncharacterized protein</fullName>
    </submittedName>
</protein>
<reference evidence="1 2" key="1">
    <citation type="journal article" date="2018" name="Mol. Biol. Evol.">
        <title>Analysis of the draft genome of the red seaweed Gracilariopsis chorda provides insights into genome size evolution in Rhodophyta.</title>
        <authorList>
            <person name="Lee J."/>
            <person name="Yang E.C."/>
            <person name="Graf L."/>
            <person name="Yang J.H."/>
            <person name="Qiu H."/>
            <person name="Zel Zion U."/>
            <person name="Chan C.X."/>
            <person name="Stephens T.G."/>
            <person name="Weber A.P.M."/>
            <person name="Boo G.H."/>
            <person name="Boo S.M."/>
            <person name="Kim K.M."/>
            <person name="Shin Y."/>
            <person name="Jung M."/>
            <person name="Lee S.J."/>
            <person name="Yim H.S."/>
            <person name="Lee J.H."/>
            <person name="Bhattacharya D."/>
            <person name="Yoon H.S."/>
        </authorList>
    </citation>
    <scope>NUCLEOTIDE SEQUENCE [LARGE SCALE GENOMIC DNA]</scope>
    <source>
        <strain evidence="1 2">SKKU-2015</strain>
        <tissue evidence="1">Whole body</tissue>
    </source>
</reference>
<dbReference type="Proteomes" id="UP000247409">
    <property type="component" value="Unassembled WGS sequence"/>
</dbReference>